<gene>
    <name evidence="1" type="ordered locus">Pcal_1592</name>
</gene>
<sequence>MALVRIGIGLVLFAVALTFTVLMAQGSPESDVYLVIAHAPPFSRAELLAALEKIKNYTIWASWAGDVGIAVGSSREAIEKDVSSRGLHGTFLKVGDKPVPDVETVVKKVGKSYRAEIIKGGKPNMTYVSEDLEDVLWWIANVSRHVDIPLGNEIVWYKLDLPIFWFAYAIPFCNGTYYGPWPPPIMVAGDTTVRVQVFPENRTIVPIKLPKPVPVNVTRVGESWFGHYVVDACALPFEVEKSLVLALVHKDNVEKVISILSQVPYVTVRAEPATRR</sequence>
<proteinExistence type="predicted"/>
<evidence type="ECO:0000313" key="1">
    <source>
        <dbReference type="EMBL" id="ABO09010.1"/>
    </source>
</evidence>
<dbReference type="HOGENOM" id="CLU_090894_0_0_2"/>
<dbReference type="STRING" id="410359.Pcal_1592"/>
<evidence type="ECO:0000313" key="2">
    <source>
        <dbReference type="Proteomes" id="UP000001431"/>
    </source>
</evidence>
<dbReference type="AlphaFoldDB" id="A3MWJ3"/>
<dbReference type="Proteomes" id="UP000001431">
    <property type="component" value="Chromosome"/>
</dbReference>
<dbReference type="OrthoDB" id="385126at2157"/>
<dbReference type="EMBL" id="CP000561">
    <property type="protein sequence ID" value="ABO09010.1"/>
    <property type="molecule type" value="Genomic_DNA"/>
</dbReference>
<dbReference type="GeneID" id="4908450"/>
<keyword evidence="2" id="KW-1185">Reference proteome</keyword>
<dbReference type="eggNOG" id="arCOG07695">
    <property type="taxonomic scope" value="Archaea"/>
</dbReference>
<reference evidence="1" key="1">
    <citation type="submission" date="2007-02" db="EMBL/GenBank/DDBJ databases">
        <title>Complete sequence of Pyrobaculum calidifontis JCM 11548.</title>
        <authorList>
            <consortium name="US DOE Joint Genome Institute"/>
            <person name="Copeland A."/>
            <person name="Lucas S."/>
            <person name="Lapidus A."/>
            <person name="Barry K."/>
            <person name="Glavina del Rio T."/>
            <person name="Dalin E."/>
            <person name="Tice H."/>
            <person name="Pitluck S."/>
            <person name="Chain P."/>
            <person name="Malfatti S."/>
            <person name="Shin M."/>
            <person name="Vergez L."/>
            <person name="Schmutz J."/>
            <person name="Larimer F."/>
            <person name="Land M."/>
            <person name="Hauser L."/>
            <person name="Kyrpides N."/>
            <person name="Mikhailova N."/>
            <person name="Cozen A.E."/>
            <person name="Fitz-Gibbon S.T."/>
            <person name="House C.H."/>
            <person name="Saltikov C."/>
            <person name="Lowe T.M."/>
            <person name="Richardson P."/>
        </authorList>
    </citation>
    <scope>NUCLEOTIDE SEQUENCE [LARGE SCALE GENOMIC DNA]</scope>
    <source>
        <strain evidence="1">JCM 11548</strain>
    </source>
</reference>
<name>A3MWJ3_PYRCJ</name>
<dbReference type="RefSeq" id="WP_011850268.1">
    <property type="nucleotide sequence ID" value="NC_009073.1"/>
</dbReference>
<organism evidence="1 2">
    <name type="scientific">Pyrobaculum calidifontis (strain DSM 21063 / JCM 11548 / VA1)</name>
    <dbReference type="NCBI Taxonomy" id="410359"/>
    <lineage>
        <taxon>Archaea</taxon>
        <taxon>Thermoproteota</taxon>
        <taxon>Thermoprotei</taxon>
        <taxon>Thermoproteales</taxon>
        <taxon>Thermoproteaceae</taxon>
        <taxon>Pyrobaculum</taxon>
    </lineage>
</organism>
<protein>
    <submittedName>
        <fullName evidence="1">Uncharacterized protein</fullName>
    </submittedName>
</protein>
<dbReference type="KEGG" id="pcl:Pcal_1592"/>
<accession>A3MWJ3</accession>